<evidence type="ECO:0000256" key="6">
    <source>
        <dbReference type="ARBA" id="ARBA00022840"/>
    </source>
</evidence>
<evidence type="ECO:0000259" key="12">
    <source>
        <dbReference type="PROSITE" id="PS50880"/>
    </source>
</evidence>
<dbReference type="SUPFAM" id="SSF55874">
    <property type="entry name" value="ATPase domain of HSP90 chaperone/DNA topoisomerase II/histidine kinase"/>
    <property type="match status" value="1"/>
</dbReference>
<dbReference type="PROSITE" id="PS00177">
    <property type="entry name" value="TOPOISOMERASE_II"/>
    <property type="match status" value="1"/>
</dbReference>
<comment type="catalytic activity">
    <reaction evidence="1 11">
        <text>ATP-dependent breakage, passage and rejoining of double-stranded DNA.</text>
        <dbReference type="EC" id="5.6.2.2"/>
    </reaction>
</comment>
<dbReference type="FunFam" id="3.30.230.10:FF:000005">
    <property type="entry name" value="DNA gyrase subunit B"/>
    <property type="match status" value="1"/>
</dbReference>
<evidence type="ECO:0000313" key="14">
    <source>
        <dbReference type="Proteomes" id="UP000320813"/>
    </source>
</evidence>
<evidence type="ECO:0000256" key="4">
    <source>
        <dbReference type="ARBA" id="ARBA00022723"/>
    </source>
</evidence>
<feature type="binding site" evidence="11">
    <location>
        <position position="522"/>
    </location>
    <ligand>
        <name>Mg(2+)</name>
        <dbReference type="ChEBI" id="CHEBI:18420"/>
        <label>2</label>
    </ligand>
</feature>
<dbReference type="Proteomes" id="UP000320813">
    <property type="component" value="Unassembled WGS sequence"/>
</dbReference>
<dbReference type="InterPro" id="IPR018522">
    <property type="entry name" value="TopoIIA_CS"/>
</dbReference>
<organism evidence="13 14">
    <name type="scientific">Candidatus Acidulodesulfobacterium ferriphilum</name>
    <dbReference type="NCBI Taxonomy" id="2597223"/>
    <lineage>
        <taxon>Bacteria</taxon>
        <taxon>Deltaproteobacteria</taxon>
        <taxon>Candidatus Acidulodesulfobacterales</taxon>
        <taxon>Candidatus Acidulodesulfobacterium</taxon>
    </lineage>
</organism>
<dbReference type="InterPro" id="IPR020568">
    <property type="entry name" value="Ribosomal_Su5_D2-typ_SF"/>
</dbReference>
<dbReference type="InterPro" id="IPR034160">
    <property type="entry name" value="TOPRIM_GyrB"/>
</dbReference>
<dbReference type="SUPFAM" id="SSF56719">
    <property type="entry name" value="Type II DNA topoisomerase"/>
    <property type="match status" value="1"/>
</dbReference>
<feature type="binding site" evidence="11">
    <location>
        <position position="520"/>
    </location>
    <ligand>
        <name>Mg(2+)</name>
        <dbReference type="ChEBI" id="CHEBI:18420"/>
        <label>2</label>
    </ligand>
</feature>
<dbReference type="InterPro" id="IPR013506">
    <property type="entry name" value="Topo_IIA_bsu_dom2"/>
</dbReference>
<dbReference type="InterPro" id="IPR036890">
    <property type="entry name" value="HATPase_C_sf"/>
</dbReference>
<comment type="subcellular location">
    <subcellularLocation>
        <location evidence="11">Cytoplasm</location>
    </subcellularLocation>
</comment>
<dbReference type="GO" id="GO:0005737">
    <property type="term" value="C:cytoplasm"/>
    <property type="evidence" value="ECO:0007669"/>
    <property type="project" value="UniProtKB-SubCell"/>
</dbReference>
<keyword evidence="3 11" id="KW-0963">Cytoplasm</keyword>
<keyword evidence="10 11" id="KW-0413">Isomerase</keyword>
<dbReference type="EMBL" id="SGBD01000001">
    <property type="protein sequence ID" value="RZD15390.1"/>
    <property type="molecule type" value="Genomic_DNA"/>
</dbReference>
<dbReference type="InterPro" id="IPR014721">
    <property type="entry name" value="Ribsml_uS5_D2-typ_fold_subgr"/>
</dbReference>
<gene>
    <name evidence="11 13" type="primary">gyrB</name>
    <name evidence="13" type="ORF">EVJ47_03715</name>
</gene>
<dbReference type="PRINTS" id="PR01159">
    <property type="entry name" value="DNAGYRASEB"/>
</dbReference>
<keyword evidence="7 11" id="KW-0460">Magnesium</keyword>
<dbReference type="SUPFAM" id="SSF54211">
    <property type="entry name" value="Ribosomal protein S5 domain 2-like"/>
    <property type="match status" value="1"/>
</dbReference>
<evidence type="ECO:0000256" key="5">
    <source>
        <dbReference type="ARBA" id="ARBA00022741"/>
    </source>
</evidence>
<dbReference type="GO" id="GO:0005694">
    <property type="term" value="C:chromosome"/>
    <property type="evidence" value="ECO:0007669"/>
    <property type="project" value="InterPro"/>
</dbReference>
<dbReference type="InterPro" id="IPR013759">
    <property type="entry name" value="Topo_IIA_B_C"/>
</dbReference>
<feature type="binding site" evidence="11">
    <location>
        <position position="520"/>
    </location>
    <ligand>
        <name>Mg(2+)</name>
        <dbReference type="ChEBI" id="CHEBI:18420"/>
        <label>1</label>
        <note>catalytic</note>
    </ligand>
</feature>
<comment type="subunit">
    <text evidence="11">Heterotetramer, composed of two GyrA and two GyrB chains. In the heterotetramer, GyrA contains the active site tyrosine that forms a transient covalent intermediate with DNA, while GyrB binds cofactors and catalyzes ATP hydrolysis.</text>
</comment>
<keyword evidence="4 11" id="KW-0479">Metal-binding</keyword>
<keyword evidence="9" id="KW-0238">DNA-binding</keyword>
<dbReference type="SMART" id="SM00433">
    <property type="entry name" value="TOP2c"/>
    <property type="match status" value="1"/>
</dbReference>
<dbReference type="EC" id="5.6.2.2" evidence="11"/>
<comment type="function">
    <text evidence="11">A type II topoisomerase that negatively supercoils closed circular double-stranded (ds) DNA in an ATP-dependent manner to modulate DNA topology and maintain chromosomes in an underwound state. Negative supercoiling favors strand separation, and DNA replication, transcription, recombination and repair, all of which involve strand separation. Also able to catalyze the interconversion of other topological isomers of dsDNA rings, including catenanes and knotted rings. Type II topoisomerases break and join 2 DNA strands simultaneously in an ATP-dependent manner.</text>
</comment>
<evidence type="ECO:0000256" key="8">
    <source>
        <dbReference type="ARBA" id="ARBA00023029"/>
    </source>
</evidence>
<evidence type="ECO:0000256" key="9">
    <source>
        <dbReference type="ARBA" id="ARBA00023125"/>
    </source>
</evidence>
<dbReference type="HAMAP" id="MF_01898">
    <property type="entry name" value="GyrB"/>
    <property type="match status" value="1"/>
</dbReference>
<dbReference type="NCBIfam" id="TIGR01059">
    <property type="entry name" value="gyrB"/>
    <property type="match status" value="1"/>
</dbReference>
<dbReference type="InterPro" id="IPR001241">
    <property type="entry name" value="Topo_IIA"/>
</dbReference>
<dbReference type="Gene3D" id="3.30.565.10">
    <property type="entry name" value="Histidine kinase-like ATPase, C-terminal domain"/>
    <property type="match status" value="1"/>
</dbReference>
<dbReference type="Pfam" id="PF00986">
    <property type="entry name" value="DNA_gyraseB_C"/>
    <property type="match status" value="1"/>
</dbReference>
<feature type="site" description="Interaction with DNA" evidence="11">
    <location>
        <position position="468"/>
    </location>
</feature>
<dbReference type="NCBIfam" id="NF004189">
    <property type="entry name" value="PRK05644.1"/>
    <property type="match status" value="1"/>
</dbReference>
<reference evidence="13 14" key="1">
    <citation type="submission" date="2019-01" db="EMBL/GenBank/DDBJ databases">
        <title>Insights into ecological role of a new deltaproteobacterial order Candidatus Sinidesulfobacterales (Sva0485) by metagenomics and metatranscriptomics.</title>
        <authorList>
            <person name="Tan S."/>
            <person name="Liu J."/>
            <person name="Fang Y."/>
            <person name="Hedlund B.P."/>
            <person name="Lian Z.H."/>
            <person name="Huang L.Y."/>
            <person name="Li J.T."/>
            <person name="Huang L.N."/>
            <person name="Li W.J."/>
            <person name="Jiang H.C."/>
            <person name="Dong H.L."/>
            <person name="Shu W.S."/>
        </authorList>
    </citation>
    <scope>NUCLEOTIDE SEQUENCE [LARGE SCALE GENOMIC DNA]</scope>
    <source>
        <strain evidence="13">AP3</strain>
    </source>
</reference>
<dbReference type="Gene3D" id="3.40.50.670">
    <property type="match status" value="2"/>
</dbReference>
<dbReference type="CDD" id="cd03366">
    <property type="entry name" value="TOPRIM_TopoIIA_GyrB"/>
    <property type="match status" value="1"/>
</dbReference>
<proteinExistence type="inferred from homology"/>
<dbReference type="GO" id="GO:0003677">
    <property type="term" value="F:DNA binding"/>
    <property type="evidence" value="ECO:0007669"/>
    <property type="project" value="UniProtKB-KW"/>
</dbReference>
<keyword evidence="8 11" id="KW-0799">Topoisomerase</keyword>
<sequence>MSENEKNLYKDNTGTYKGSDIQVLEGLEAVRKIPGMYIGSTGIEGLHHLVYEVVDNSIDEALAGYCKNIYVRININGSITVEDDGRGIPVDIHEPQGVSAAQVVLTVLHAGGKFDKKSYKVSGGLHGVGISVVNALSKRLDMEIYRDGYVYRQSYSKGVPLGKLEQCEKTTKRGTSITFSPDDEIMEVNSFDFDILSNRLRELAFLNAGIHINIIDEINNKSHDFKYDGGIKSFVEYINQNKSVIIKEPILISAKKDDVITEISLQYNDGYSEILYSYVNNINTKEGGTHLVGFKSALTRVINNYYTANLANFKDRGGKRNEVIQISGDDVREGLIAVISVKMPNPQFEGQTKTKLGNSFVKGVVESLVNEKLAEFFDENPPVAKIIVEKALDASRAREAARKAKELVRRKSLLDFSSLPGKLADCQEKDPSQCEIYIVEGDSAGGSAKQGRDRKYQAILPLKGKILNVEKARLEKMLGSEEIKILITALGGGITSGSKKEESFFNLEKLRYHKIIIMTDADVDGSHIRALLLTFFYRYMKEVIENSYLYIALPPLYRIKKGNGEHYLKDEESLDEYLLNESLNSLSVYRKPEGSNKEHILDKKWIKDAINKIKAYKSLIDKLSKIHINKKIAEYLINGDFIANDLLIAKEQGASLGPKYSGKLAMLINDFQSLNCNISVTGDADFEDYFKVSIQYDNFNPLTYIDKKFLDSIDYKTIYNLDKEIKSLDFSNLVVVVESRKFEIKNPDGFYDIIKSKIPQNISIQRYKGLGEMNPEQLWQTTMNKETRTLRKVNINDLVEADGMFDILMGDKVEPRRKFIEDNALNVVNLDI</sequence>
<evidence type="ECO:0000256" key="10">
    <source>
        <dbReference type="ARBA" id="ARBA00023235"/>
    </source>
</evidence>
<dbReference type="SMART" id="SM00387">
    <property type="entry name" value="HATPase_c"/>
    <property type="match status" value="1"/>
</dbReference>
<dbReference type="Gene3D" id="3.30.230.10">
    <property type="match status" value="1"/>
</dbReference>
<feature type="site" description="Interaction with DNA" evidence="11">
    <location>
        <position position="465"/>
    </location>
</feature>
<feature type="binding site" evidence="11">
    <location>
        <position position="440"/>
    </location>
    <ligand>
        <name>Mg(2+)</name>
        <dbReference type="ChEBI" id="CHEBI:18420"/>
        <label>1</label>
        <note>catalytic</note>
    </ligand>
</feature>
<dbReference type="InterPro" id="IPR000565">
    <property type="entry name" value="Topo_IIA_B"/>
</dbReference>
<dbReference type="InterPro" id="IPR002288">
    <property type="entry name" value="DNA_gyrase_B_C"/>
</dbReference>
<dbReference type="InterPro" id="IPR006171">
    <property type="entry name" value="TOPRIM_dom"/>
</dbReference>
<protein>
    <recommendedName>
        <fullName evidence="11">DNA gyrase subunit B</fullName>
        <ecNumber evidence="11">5.6.2.2</ecNumber>
    </recommendedName>
</protein>
<dbReference type="Pfam" id="PF02518">
    <property type="entry name" value="HATPase_c"/>
    <property type="match status" value="1"/>
</dbReference>
<dbReference type="GO" id="GO:0005524">
    <property type="term" value="F:ATP binding"/>
    <property type="evidence" value="ECO:0007669"/>
    <property type="project" value="UniProtKB-UniRule"/>
</dbReference>
<dbReference type="AlphaFoldDB" id="A0A519BDQ1"/>
<evidence type="ECO:0000256" key="2">
    <source>
        <dbReference type="ARBA" id="ARBA00010708"/>
    </source>
</evidence>
<dbReference type="PANTHER" id="PTHR45866:SF1">
    <property type="entry name" value="DNA GYRASE SUBUNIT B, MITOCHONDRIAL"/>
    <property type="match status" value="1"/>
</dbReference>
<dbReference type="InterPro" id="IPR003594">
    <property type="entry name" value="HATPase_dom"/>
</dbReference>
<accession>A0A519BDQ1</accession>
<dbReference type="Pfam" id="PF01751">
    <property type="entry name" value="Toprim"/>
    <property type="match status" value="1"/>
</dbReference>
<dbReference type="PRINTS" id="PR00418">
    <property type="entry name" value="TPI2FAMILY"/>
</dbReference>
<comment type="cofactor">
    <cofactor evidence="11">
        <name>Mg(2+)</name>
        <dbReference type="ChEBI" id="CHEBI:18420"/>
    </cofactor>
    <cofactor evidence="11">
        <name>Mn(2+)</name>
        <dbReference type="ChEBI" id="CHEBI:29035"/>
    </cofactor>
    <cofactor evidence="11">
        <name>Ca(2+)</name>
        <dbReference type="ChEBI" id="CHEBI:29108"/>
    </cofactor>
    <text evidence="11">Binds two Mg(2+) per subunit. The magnesium ions form salt bridges with both the protein and the DNA. Can also accept other divalent metal cations, such as Mn(2+) or Ca(2+).</text>
</comment>
<dbReference type="Pfam" id="PF00204">
    <property type="entry name" value="DNA_gyraseB"/>
    <property type="match status" value="1"/>
</dbReference>
<dbReference type="Pfam" id="PF21249">
    <property type="entry name" value="GyrB_hook"/>
    <property type="match status" value="1"/>
</dbReference>
<keyword evidence="5 11" id="KW-0547">Nucleotide-binding</keyword>
<dbReference type="GO" id="GO:0006265">
    <property type="term" value="P:DNA topological change"/>
    <property type="evidence" value="ECO:0007669"/>
    <property type="project" value="UniProtKB-UniRule"/>
</dbReference>
<dbReference type="InterPro" id="IPR049353">
    <property type="entry name" value="GyrB_hook"/>
</dbReference>
<dbReference type="PANTHER" id="PTHR45866">
    <property type="entry name" value="DNA GYRASE/TOPOISOMERASE SUBUNIT B"/>
    <property type="match status" value="1"/>
</dbReference>
<dbReference type="InterPro" id="IPR013760">
    <property type="entry name" value="Topo_IIA-like_dom_sf"/>
</dbReference>
<dbReference type="GO" id="GO:0046872">
    <property type="term" value="F:metal ion binding"/>
    <property type="evidence" value="ECO:0007669"/>
    <property type="project" value="UniProtKB-KW"/>
</dbReference>
<feature type="domain" description="Toprim" evidence="12">
    <location>
        <begin position="434"/>
        <end position="555"/>
    </location>
</feature>
<evidence type="ECO:0000256" key="3">
    <source>
        <dbReference type="ARBA" id="ARBA00022490"/>
    </source>
</evidence>
<comment type="similarity">
    <text evidence="2 11">Belongs to the type II topoisomerase GyrB family.</text>
</comment>
<evidence type="ECO:0000256" key="1">
    <source>
        <dbReference type="ARBA" id="ARBA00000185"/>
    </source>
</evidence>
<dbReference type="FunFam" id="3.40.50.670:FF:000001">
    <property type="entry name" value="DNA topoisomerase 2"/>
    <property type="match status" value="1"/>
</dbReference>
<evidence type="ECO:0000256" key="11">
    <source>
        <dbReference type="HAMAP-Rule" id="MF_01898"/>
    </source>
</evidence>
<dbReference type="NCBIfam" id="NF011501">
    <property type="entry name" value="PRK14939.1"/>
    <property type="match status" value="1"/>
</dbReference>
<dbReference type="CDD" id="cd16928">
    <property type="entry name" value="HATPase_GyrB-like"/>
    <property type="match status" value="1"/>
</dbReference>
<dbReference type="FunFam" id="3.30.565.10:FF:000002">
    <property type="entry name" value="DNA gyrase subunit B"/>
    <property type="match status" value="1"/>
</dbReference>
<dbReference type="PROSITE" id="PS50880">
    <property type="entry name" value="TOPRIM"/>
    <property type="match status" value="1"/>
</dbReference>
<dbReference type="GO" id="GO:0006261">
    <property type="term" value="P:DNA-templated DNA replication"/>
    <property type="evidence" value="ECO:0007669"/>
    <property type="project" value="UniProtKB-UniRule"/>
</dbReference>
<keyword evidence="6 11" id="KW-0067">ATP-binding</keyword>
<evidence type="ECO:0000313" key="13">
    <source>
        <dbReference type="EMBL" id="RZD15390.1"/>
    </source>
</evidence>
<comment type="miscellaneous">
    <text evidence="11">Few gyrases are as efficient as E.coli at forming negative supercoils. Not all organisms have 2 type II topoisomerases; in organisms with a single type II topoisomerase this enzyme also has to decatenate newly replicated chromosomes.</text>
</comment>
<comment type="caution">
    <text evidence="13">The sequence shown here is derived from an EMBL/GenBank/DDBJ whole genome shotgun (WGS) entry which is preliminary data.</text>
</comment>
<name>A0A519BDQ1_9DELT</name>
<dbReference type="CDD" id="cd00822">
    <property type="entry name" value="TopoII_Trans_DNA_gyrase"/>
    <property type="match status" value="1"/>
</dbReference>
<dbReference type="InterPro" id="IPR011557">
    <property type="entry name" value="GyrB"/>
</dbReference>
<evidence type="ECO:0000256" key="7">
    <source>
        <dbReference type="ARBA" id="ARBA00022842"/>
    </source>
</evidence>
<dbReference type="GO" id="GO:0003918">
    <property type="term" value="F:DNA topoisomerase type II (double strand cut, ATP-hydrolyzing) activity"/>
    <property type="evidence" value="ECO:0007669"/>
    <property type="project" value="UniProtKB-UniRule"/>
</dbReference>